<dbReference type="PROSITE" id="PS51296">
    <property type="entry name" value="RIESKE"/>
    <property type="match status" value="1"/>
</dbReference>
<keyword evidence="8" id="KW-1185">Reference proteome</keyword>
<evidence type="ECO:0000256" key="4">
    <source>
        <dbReference type="ARBA" id="ARBA00023014"/>
    </source>
</evidence>
<dbReference type="InterPro" id="IPR038010">
    <property type="entry name" value="YhfW_C"/>
</dbReference>
<keyword evidence="4" id="KW-0411">Iron-sulfur</keyword>
<sequence length="516" mass="57427">MNADHPSAEGKIPESPQSYWIESAPPSSFPPLNENIDVDYAIVGAGITGITLAYLLAEKGHRVALFEANQIIHGTTGNTTAKITVQHDLIYDELIKNFGVDQALLYYKANNEAMKFIQRTAADLHIDCEWSEEDAYLYAQTAESASKLELEYKAYEKLGIPGELVQNIPLPIEVCAALRLSGQAQFHPVKFMNGLLAHFVKAGGRVYEHTRIDGKVEQGDRQKIWTMDGKQITCRHVIASSHFPFYDGLGLYFTRLHAERSYIIAMKPIADYPGGMYLSVDEPKRSLRSVTINGEQMVLIGGETHKTGQGEPTYEYYQNLERFGEQTFGIQDIPYRWSAQDLLTLDKVPYIGPITASHPNVWVATGYKKWGMTTGIAAALLLKDQLMGQENPYTELFTPSRFKPDPGIKNLIVENFDVAKQLIGGKLEAVSRKADSLGLDEGSVIQINGKRAGAYRDTEGKLHLVDTTCTHMGCEVKWNNGDRSWDCPCHGSRFNFKGEVLEGPALQPLPTIDYDG</sequence>
<feature type="domain" description="Rieske" evidence="6">
    <location>
        <begin position="429"/>
        <end position="516"/>
    </location>
</feature>
<dbReference type="Pfam" id="PF01266">
    <property type="entry name" value="DAO"/>
    <property type="match status" value="1"/>
</dbReference>
<evidence type="ECO:0000256" key="3">
    <source>
        <dbReference type="ARBA" id="ARBA00023004"/>
    </source>
</evidence>
<dbReference type="Pfam" id="PF00355">
    <property type="entry name" value="Rieske"/>
    <property type="match status" value="1"/>
</dbReference>
<dbReference type="InterPro" id="IPR036922">
    <property type="entry name" value="Rieske_2Fe-2S_sf"/>
</dbReference>
<dbReference type="InterPro" id="IPR005805">
    <property type="entry name" value="Rieske_Fe-S_prot_C"/>
</dbReference>
<gene>
    <name evidence="7" type="ORF">OB236_17600</name>
</gene>
<dbReference type="InterPro" id="IPR006076">
    <property type="entry name" value="FAD-dep_OxRdtase"/>
</dbReference>
<reference evidence="7 8" key="1">
    <citation type="submission" date="2022-09" db="EMBL/GenBank/DDBJ databases">
        <authorList>
            <person name="Han X.L."/>
            <person name="Wang Q."/>
            <person name="Lu T."/>
        </authorList>
    </citation>
    <scope>NUCLEOTIDE SEQUENCE [LARGE SCALE GENOMIC DNA]</scope>
    <source>
        <strain evidence="7 8">WQ 127069</strain>
    </source>
</reference>
<dbReference type="InterPro" id="IPR017941">
    <property type="entry name" value="Rieske_2Fe-2S"/>
</dbReference>
<dbReference type="RefSeq" id="WP_262685152.1">
    <property type="nucleotide sequence ID" value="NZ_JAOQIO010000069.1"/>
</dbReference>
<evidence type="ECO:0000256" key="1">
    <source>
        <dbReference type="ARBA" id="ARBA00022714"/>
    </source>
</evidence>
<keyword evidence="3" id="KW-0408">Iron</keyword>
<dbReference type="CDD" id="cd03477">
    <property type="entry name" value="Rieske_YhfW_C"/>
    <property type="match status" value="1"/>
</dbReference>
<keyword evidence="2" id="KW-0479">Metal-binding</keyword>
<dbReference type="Proteomes" id="UP001652445">
    <property type="component" value="Unassembled WGS sequence"/>
</dbReference>
<evidence type="ECO:0000256" key="5">
    <source>
        <dbReference type="ARBA" id="ARBA00023157"/>
    </source>
</evidence>
<dbReference type="InterPro" id="IPR036188">
    <property type="entry name" value="FAD/NAD-bd_sf"/>
</dbReference>
<proteinExistence type="predicted"/>
<dbReference type="SUPFAM" id="SSF51905">
    <property type="entry name" value="FAD/NAD(P)-binding domain"/>
    <property type="match status" value="1"/>
</dbReference>
<dbReference type="PRINTS" id="PR00162">
    <property type="entry name" value="RIESKE"/>
</dbReference>
<name>A0ABT2UH10_9BACL</name>
<dbReference type="PANTHER" id="PTHR13847:SF274">
    <property type="entry name" value="RIESKE 2FE-2S IRON-SULFUR PROTEIN YHFW-RELATED"/>
    <property type="match status" value="1"/>
</dbReference>
<organism evidence="7 8">
    <name type="scientific">Paenibacillus baimaensis</name>
    <dbReference type="NCBI Taxonomy" id="2982185"/>
    <lineage>
        <taxon>Bacteria</taxon>
        <taxon>Bacillati</taxon>
        <taxon>Bacillota</taxon>
        <taxon>Bacilli</taxon>
        <taxon>Bacillales</taxon>
        <taxon>Paenibacillaceae</taxon>
        <taxon>Paenibacillus</taxon>
    </lineage>
</organism>
<comment type="caution">
    <text evidence="7">The sequence shown here is derived from an EMBL/GenBank/DDBJ whole genome shotgun (WGS) entry which is preliminary data.</text>
</comment>
<protein>
    <submittedName>
        <fullName evidence="7">FAD-dependent oxidoreductase</fullName>
    </submittedName>
</protein>
<dbReference type="SUPFAM" id="SSF50022">
    <property type="entry name" value="ISP domain"/>
    <property type="match status" value="1"/>
</dbReference>
<dbReference type="Gene3D" id="2.102.10.10">
    <property type="entry name" value="Rieske [2Fe-2S] iron-sulphur domain"/>
    <property type="match status" value="1"/>
</dbReference>
<evidence type="ECO:0000313" key="7">
    <source>
        <dbReference type="EMBL" id="MCU6793921.1"/>
    </source>
</evidence>
<dbReference type="Gene3D" id="3.50.50.60">
    <property type="entry name" value="FAD/NAD(P)-binding domain"/>
    <property type="match status" value="1"/>
</dbReference>
<dbReference type="Gene3D" id="3.30.9.10">
    <property type="entry name" value="D-Amino Acid Oxidase, subunit A, domain 2"/>
    <property type="match status" value="1"/>
</dbReference>
<dbReference type="PANTHER" id="PTHR13847">
    <property type="entry name" value="SARCOSINE DEHYDROGENASE-RELATED"/>
    <property type="match status" value="1"/>
</dbReference>
<evidence type="ECO:0000256" key="2">
    <source>
        <dbReference type="ARBA" id="ARBA00022723"/>
    </source>
</evidence>
<keyword evidence="5" id="KW-1015">Disulfide bond</keyword>
<accession>A0ABT2UH10</accession>
<evidence type="ECO:0000313" key="8">
    <source>
        <dbReference type="Proteomes" id="UP001652445"/>
    </source>
</evidence>
<keyword evidence="1" id="KW-0001">2Fe-2S</keyword>
<dbReference type="EMBL" id="JAOQIO010000069">
    <property type="protein sequence ID" value="MCU6793921.1"/>
    <property type="molecule type" value="Genomic_DNA"/>
</dbReference>
<evidence type="ECO:0000259" key="6">
    <source>
        <dbReference type="PROSITE" id="PS51296"/>
    </source>
</evidence>